<evidence type="ECO:0000313" key="4">
    <source>
        <dbReference type="Proteomes" id="UP000295124"/>
    </source>
</evidence>
<feature type="domain" description="Amidase" evidence="2">
    <location>
        <begin position="272"/>
        <end position="355"/>
    </location>
</feature>
<dbReference type="PANTHER" id="PTHR11895">
    <property type="entry name" value="TRANSAMIDASE"/>
    <property type="match status" value="1"/>
</dbReference>
<accession>A0A4R4YQ46</accession>
<sequence>MTLEEYLRLSAVELAAAIAAGTLSAREVLAAALDQVDRLDGELRAFRELWPERADAAARAIEAERTTGATLVHARALGGVPVALKNLREADRLNALGAVPIGATSRPGPGTDWQTWGWTDRGPTLNPWNPDLTPGGSSAGSAVAVSTGMVPLATGTDGAGSIRIPAAWCGVLGLKPTGSGQGAVPGVMARHVDDLRVWLTGSAAPVAVPPPRVIWSADLGYAETDPEVAGVVRAALDRLVAAGSVVAVGGDAELLDPEQVWRARRGAASPGAEETAAENDRRLAAIFGRTELIATPTTPNRPHGHTGPGRQMSVALTWGFNVSGHPAISVPAGHTADGSPAGLQLVARHHHETDLFAVLDTMKPGPPR</sequence>
<reference evidence="3 4" key="1">
    <citation type="submission" date="2019-03" db="EMBL/GenBank/DDBJ databases">
        <title>Draft genome sequences of novel Actinobacteria.</title>
        <authorList>
            <person name="Sahin N."/>
            <person name="Ay H."/>
            <person name="Saygin H."/>
        </authorList>
    </citation>
    <scope>NUCLEOTIDE SEQUENCE [LARGE SCALE GENOMIC DNA]</scope>
    <source>
        <strain evidence="3 4">JCM 13523</strain>
    </source>
</reference>
<evidence type="ECO:0000259" key="2">
    <source>
        <dbReference type="Pfam" id="PF01425"/>
    </source>
</evidence>
<evidence type="ECO:0000313" key="3">
    <source>
        <dbReference type="EMBL" id="TDD46404.1"/>
    </source>
</evidence>
<dbReference type="EMBL" id="SMKX01000174">
    <property type="protein sequence ID" value="TDD46404.1"/>
    <property type="molecule type" value="Genomic_DNA"/>
</dbReference>
<dbReference type="SUPFAM" id="SSF75304">
    <property type="entry name" value="Amidase signature (AS) enzymes"/>
    <property type="match status" value="1"/>
</dbReference>
<dbReference type="Pfam" id="PF01425">
    <property type="entry name" value="Amidase"/>
    <property type="match status" value="2"/>
</dbReference>
<dbReference type="Gene3D" id="3.90.1300.10">
    <property type="entry name" value="Amidase signature (AS) domain"/>
    <property type="match status" value="2"/>
</dbReference>
<comment type="caution">
    <text evidence="3">The sequence shown here is derived from an EMBL/GenBank/DDBJ whole genome shotgun (WGS) entry which is preliminary data.</text>
</comment>
<dbReference type="GO" id="GO:0003824">
    <property type="term" value="F:catalytic activity"/>
    <property type="evidence" value="ECO:0007669"/>
    <property type="project" value="InterPro"/>
</dbReference>
<proteinExistence type="inferred from homology"/>
<name>A0A4R4YQ46_9ACTN</name>
<dbReference type="OrthoDB" id="182039at2"/>
<dbReference type="InterPro" id="IPR000120">
    <property type="entry name" value="Amidase"/>
</dbReference>
<evidence type="ECO:0000256" key="1">
    <source>
        <dbReference type="ARBA" id="ARBA00009199"/>
    </source>
</evidence>
<gene>
    <name evidence="3" type="ORF">E1263_36580</name>
</gene>
<keyword evidence="4" id="KW-1185">Reference proteome</keyword>
<dbReference type="RefSeq" id="WP_132175964.1">
    <property type="nucleotide sequence ID" value="NZ_SMKX01000174.1"/>
</dbReference>
<dbReference type="PANTHER" id="PTHR11895:SF7">
    <property type="entry name" value="GLUTAMYL-TRNA(GLN) AMIDOTRANSFERASE SUBUNIT A, MITOCHONDRIAL"/>
    <property type="match status" value="1"/>
</dbReference>
<feature type="domain" description="Amidase" evidence="2">
    <location>
        <begin position="91"/>
        <end position="178"/>
    </location>
</feature>
<dbReference type="Proteomes" id="UP000295124">
    <property type="component" value="Unassembled WGS sequence"/>
</dbReference>
<dbReference type="InterPro" id="IPR036928">
    <property type="entry name" value="AS_sf"/>
</dbReference>
<organism evidence="3 4">
    <name type="scientific">Kribbella antibiotica</name>
    <dbReference type="NCBI Taxonomy" id="190195"/>
    <lineage>
        <taxon>Bacteria</taxon>
        <taxon>Bacillati</taxon>
        <taxon>Actinomycetota</taxon>
        <taxon>Actinomycetes</taxon>
        <taxon>Propionibacteriales</taxon>
        <taxon>Kribbellaceae</taxon>
        <taxon>Kribbella</taxon>
    </lineage>
</organism>
<protein>
    <submittedName>
        <fullName evidence="3">Amidase</fullName>
    </submittedName>
</protein>
<comment type="similarity">
    <text evidence="1">Belongs to the amidase family.</text>
</comment>
<dbReference type="AlphaFoldDB" id="A0A4R4YQ46"/>
<dbReference type="InterPro" id="IPR023631">
    <property type="entry name" value="Amidase_dom"/>
</dbReference>